<evidence type="ECO:0000259" key="7">
    <source>
        <dbReference type="Pfam" id="PF09335"/>
    </source>
</evidence>
<feature type="transmembrane region" description="Helical" evidence="6">
    <location>
        <begin position="186"/>
        <end position="206"/>
    </location>
</feature>
<dbReference type="EMBL" id="AP021861">
    <property type="protein sequence ID" value="BBO30966.1"/>
    <property type="molecule type" value="Genomic_DNA"/>
</dbReference>
<protein>
    <recommendedName>
        <fullName evidence="6">TVP38/TMEM64 family membrane protein</fullName>
    </recommendedName>
</protein>
<organism evidence="8 9">
    <name type="scientific">Lacipirellula parvula</name>
    <dbReference type="NCBI Taxonomy" id="2650471"/>
    <lineage>
        <taxon>Bacteria</taxon>
        <taxon>Pseudomonadati</taxon>
        <taxon>Planctomycetota</taxon>
        <taxon>Planctomycetia</taxon>
        <taxon>Pirellulales</taxon>
        <taxon>Lacipirellulaceae</taxon>
        <taxon>Lacipirellula</taxon>
    </lineage>
</organism>
<dbReference type="KEGG" id="lpav:PLANPX_0578"/>
<evidence type="ECO:0000256" key="2">
    <source>
        <dbReference type="ARBA" id="ARBA00022475"/>
    </source>
</evidence>
<accession>A0A5K7X9H0</accession>
<dbReference type="Pfam" id="PF09335">
    <property type="entry name" value="VTT_dom"/>
    <property type="match status" value="1"/>
</dbReference>
<comment type="subcellular location">
    <subcellularLocation>
        <location evidence="1 6">Cell membrane</location>
        <topology evidence="1 6">Multi-pass membrane protein</topology>
    </subcellularLocation>
</comment>
<dbReference type="InterPro" id="IPR032816">
    <property type="entry name" value="VTT_dom"/>
</dbReference>
<evidence type="ECO:0000256" key="6">
    <source>
        <dbReference type="RuleBase" id="RU366058"/>
    </source>
</evidence>
<feature type="transmembrane region" description="Helical" evidence="6">
    <location>
        <begin position="6"/>
        <end position="26"/>
    </location>
</feature>
<evidence type="ECO:0000313" key="9">
    <source>
        <dbReference type="Proteomes" id="UP000326837"/>
    </source>
</evidence>
<dbReference type="RefSeq" id="WP_152097200.1">
    <property type="nucleotide sequence ID" value="NZ_AP021861.1"/>
</dbReference>
<dbReference type="PANTHER" id="PTHR12677">
    <property type="entry name" value="GOLGI APPARATUS MEMBRANE PROTEIN TVP38-RELATED"/>
    <property type="match status" value="1"/>
</dbReference>
<dbReference type="GO" id="GO:0005886">
    <property type="term" value="C:plasma membrane"/>
    <property type="evidence" value="ECO:0007669"/>
    <property type="project" value="UniProtKB-SubCell"/>
</dbReference>
<dbReference type="PANTHER" id="PTHR12677:SF59">
    <property type="entry name" value="GOLGI APPARATUS MEMBRANE PROTEIN TVP38-RELATED"/>
    <property type="match status" value="1"/>
</dbReference>
<dbReference type="AlphaFoldDB" id="A0A5K7X9H0"/>
<evidence type="ECO:0000256" key="5">
    <source>
        <dbReference type="ARBA" id="ARBA00023136"/>
    </source>
</evidence>
<name>A0A5K7X9H0_9BACT</name>
<feature type="domain" description="VTT" evidence="7">
    <location>
        <begin position="64"/>
        <end position="180"/>
    </location>
</feature>
<keyword evidence="2 6" id="KW-1003">Cell membrane</keyword>
<evidence type="ECO:0000256" key="4">
    <source>
        <dbReference type="ARBA" id="ARBA00022989"/>
    </source>
</evidence>
<sequence>MIDRSLLKPLLLVTVVLVLPLAILAFHGEAYADALQKWRDDPPPRPMLALAVVAILASDVLLPIPSGPVSTLAGSQLGFALGTAASALGMTLGAAIAFALARRWGRPLAERFASPAALADADRACQEHGPWVLAFTRPLPIIAEAAALVLGALQMSWRTFLPPVVVSNIAIAAGYSVLGVQAASGGWLPIALAASIAVPLAIAALVRRRWK</sequence>
<feature type="transmembrane region" description="Helical" evidence="6">
    <location>
        <begin position="160"/>
        <end position="180"/>
    </location>
</feature>
<proteinExistence type="inferred from homology"/>
<comment type="similarity">
    <text evidence="6">Belongs to the TVP38/TMEM64 family.</text>
</comment>
<evidence type="ECO:0000256" key="3">
    <source>
        <dbReference type="ARBA" id="ARBA00022692"/>
    </source>
</evidence>
<evidence type="ECO:0000256" key="1">
    <source>
        <dbReference type="ARBA" id="ARBA00004651"/>
    </source>
</evidence>
<keyword evidence="4 6" id="KW-1133">Transmembrane helix</keyword>
<evidence type="ECO:0000313" key="8">
    <source>
        <dbReference type="EMBL" id="BBO30966.1"/>
    </source>
</evidence>
<reference evidence="9" key="1">
    <citation type="submission" date="2019-10" db="EMBL/GenBank/DDBJ databases">
        <title>Lacipirellula parvula gen. nov., sp. nov., representing a lineage of planctomycetes widespread in freshwater anoxic habitats, and description of the family Lacipirellulaceae.</title>
        <authorList>
            <person name="Dedysh S.N."/>
            <person name="Kulichevskaya I.S."/>
            <person name="Beletsky A.V."/>
            <person name="Rakitin A.L."/>
            <person name="Mardanov A.V."/>
            <person name="Ivanova A.A."/>
            <person name="Saltykova V.X."/>
            <person name="Rijpstra W.I.C."/>
            <person name="Sinninghe Damste J.S."/>
            <person name="Ravin N.V."/>
        </authorList>
    </citation>
    <scope>NUCLEOTIDE SEQUENCE [LARGE SCALE GENOMIC DNA]</scope>
    <source>
        <strain evidence="9">PX69</strain>
    </source>
</reference>
<dbReference type="Proteomes" id="UP000326837">
    <property type="component" value="Chromosome"/>
</dbReference>
<keyword evidence="3 6" id="KW-0812">Transmembrane</keyword>
<dbReference type="InterPro" id="IPR015414">
    <property type="entry name" value="TMEM64"/>
</dbReference>
<feature type="transmembrane region" description="Helical" evidence="6">
    <location>
        <begin position="47"/>
        <end position="65"/>
    </location>
</feature>
<keyword evidence="9" id="KW-1185">Reference proteome</keyword>
<gene>
    <name evidence="8" type="ORF">PLANPX_0578</name>
</gene>
<feature type="transmembrane region" description="Helical" evidence="6">
    <location>
        <begin position="77"/>
        <end position="101"/>
    </location>
</feature>
<keyword evidence="5 6" id="KW-0472">Membrane</keyword>